<gene>
    <name evidence="2" type="ORF">Ptr86124_012913</name>
</gene>
<keyword evidence="1" id="KW-0812">Transmembrane</keyword>
<sequence>MSNPRFSHALGYLKDASLDLTTELLPAIITVALVVVSAIAYAIINNNSKYPLANPPGWFQTKLSKRIEFLKDGDRILREARKRYDGRPYRLITDWGDNLILPANLATSIHLEKRLTLPLAVYN</sequence>
<evidence type="ECO:0000256" key="1">
    <source>
        <dbReference type="SAM" id="Phobius"/>
    </source>
</evidence>
<keyword evidence="1" id="KW-0472">Membrane</keyword>
<feature type="transmembrane region" description="Helical" evidence="1">
    <location>
        <begin position="24"/>
        <end position="44"/>
    </location>
</feature>
<organism evidence="2 3">
    <name type="scientific">Pyrenophora tritici-repentis</name>
    <dbReference type="NCBI Taxonomy" id="45151"/>
    <lineage>
        <taxon>Eukaryota</taxon>
        <taxon>Fungi</taxon>
        <taxon>Dikarya</taxon>
        <taxon>Ascomycota</taxon>
        <taxon>Pezizomycotina</taxon>
        <taxon>Dothideomycetes</taxon>
        <taxon>Pleosporomycetidae</taxon>
        <taxon>Pleosporales</taxon>
        <taxon>Pleosporineae</taxon>
        <taxon>Pleosporaceae</taxon>
        <taxon>Pyrenophora</taxon>
    </lineage>
</organism>
<keyword evidence="1" id="KW-1133">Transmembrane helix</keyword>
<accession>A0A2W1FPG3</accession>
<dbReference type="AlphaFoldDB" id="A0A2W1FPG3"/>
<name>A0A2W1FPG3_9PLEO</name>
<dbReference type="Proteomes" id="UP000249757">
    <property type="component" value="Unassembled WGS sequence"/>
</dbReference>
<comment type="caution">
    <text evidence="2">The sequence shown here is derived from an EMBL/GenBank/DDBJ whole genome shotgun (WGS) entry which is preliminary data.</text>
</comment>
<dbReference type="EMBL" id="NRDI02000028">
    <property type="protein sequence ID" value="KAI1508192.1"/>
    <property type="molecule type" value="Genomic_DNA"/>
</dbReference>
<proteinExistence type="predicted"/>
<evidence type="ECO:0000313" key="2">
    <source>
        <dbReference type="EMBL" id="KAI1508192.1"/>
    </source>
</evidence>
<keyword evidence="3" id="KW-1185">Reference proteome</keyword>
<protein>
    <submittedName>
        <fullName evidence="2">Uncharacterized protein</fullName>
    </submittedName>
</protein>
<reference evidence="3" key="1">
    <citation type="journal article" date="2022" name="Microb. Genom.">
        <title>A global pangenome for the wheat fungal pathogen Pyrenophora tritici-repentis and prediction of effector protein structural homology.</title>
        <authorList>
            <person name="Moolhuijzen P.M."/>
            <person name="See P.T."/>
            <person name="Shi G."/>
            <person name="Powell H.R."/>
            <person name="Cockram J."/>
            <person name="Jorgensen L.N."/>
            <person name="Benslimane H."/>
            <person name="Strelkov S.E."/>
            <person name="Turner J."/>
            <person name="Liu Z."/>
            <person name="Moffat C.S."/>
        </authorList>
    </citation>
    <scope>NUCLEOTIDE SEQUENCE [LARGE SCALE GENOMIC DNA]</scope>
</reference>
<evidence type="ECO:0000313" key="3">
    <source>
        <dbReference type="Proteomes" id="UP000249757"/>
    </source>
</evidence>
<feature type="non-terminal residue" evidence="2">
    <location>
        <position position="123"/>
    </location>
</feature>